<accession>A0A8C4RI90</accession>
<protein>
    <submittedName>
        <fullName evidence="1">Uncharacterized protein</fullName>
    </submittedName>
</protein>
<evidence type="ECO:0000313" key="2">
    <source>
        <dbReference type="Proteomes" id="UP000694620"/>
    </source>
</evidence>
<dbReference type="InterPro" id="IPR007455">
    <property type="entry name" value="Serglycin"/>
</dbReference>
<dbReference type="AlphaFoldDB" id="A0A8C4RI90"/>
<dbReference type="GeneTree" id="ENSGT00940000178989"/>
<dbReference type="Ensembl" id="ENSECRT00000001941.1">
    <property type="protein sequence ID" value="ENSECRP00000001916.1"/>
    <property type="gene ID" value="ENSECRG00000001337.1"/>
</dbReference>
<name>A0A8C4RI90_ERPCA</name>
<reference evidence="1" key="3">
    <citation type="submission" date="2025-09" db="UniProtKB">
        <authorList>
            <consortium name="Ensembl"/>
        </authorList>
    </citation>
    <scope>IDENTIFICATION</scope>
</reference>
<dbReference type="Proteomes" id="UP000694620">
    <property type="component" value="Chromosome 2"/>
</dbReference>
<reference evidence="1" key="2">
    <citation type="submission" date="2025-08" db="UniProtKB">
        <authorList>
            <consortium name="Ensembl"/>
        </authorList>
    </citation>
    <scope>IDENTIFICATION</scope>
</reference>
<sequence>MDLRTHFSIKHFVRAPAKGRFMWVRCKPDSKDANCIEQKGPWIDLPKSGVNRILPPNADPEHVQIKYSITPPTLGRF</sequence>
<reference evidence="1" key="1">
    <citation type="submission" date="2021-06" db="EMBL/GenBank/DDBJ databases">
        <authorList>
            <consortium name="Wellcome Sanger Institute Data Sharing"/>
        </authorList>
    </citation>
    <scope>NUCLEOTIDE SEQUENCE [LARGE SCALE GENOMIC DNA]</scope>
</reference>
<dbReference type="Pfam" id="PF04360">
    <property type="entry name" value="Serglycin"/>
    <property type="match status" value="1"/>
</dbReference>
<proteinExistence type="predicted"/>
<organism evidence="1 2">
    <name type="scientific">Erpetoichthys calabaricus</name>
    <name type="common">Rope fish</name>
    <name type="synonym">Calamoichthys calabaricus</name>
    <dbReference type="NCBI Taxonomy" id="27687"/>
    <lineage>
        <taxon>Eukaryota</taxon>
        <taxon>Metazoa</taxon>
        <taxon>Chordata</taxon>
        <taxon>Craniata</taxon>
        <taxon>Vertebrata</taxon>
        <taxon>Euteleostomi</taxon>
        <taxon>Actinopterygii</taxon>
        <taxon>Polypteriformes</taxon>
        <taxon>Polypteridae</taxon>
        <taxon>Erpetoichthys</taxon>
    </lineage>
</organism>
<keyword evidence="2" id="KW-1185">Reference proteome</keyword>
<evidence type="ECO:0000313" key="1">
    <source>
        <dbReference type="Ensembl" id="ENSECRP00000001916.1"/>
    </source>
</evidence>